<dbReference type="GO" id="GO:0005634">
    <property type="term" value="C:nucleus"/>
    <property type="evidence" value="ECO:0007669"/>
    <property type="project" value="TreeGrafter"/>
</dbReference>
<evidence type="ECO:0000313" key="4">
    <source>
        <dbReference type="Proteomes" id="UP000054408"/>
    </source>
</evidence>
<gene>
    <name evidence="3" type="ORF">AMSG_03634</name>
</gene>
<dbReference type="Pfam" id="PF12796">
    <property type="entry name" value="Ank_2"/>
    <property type="match status" value="1"/>
</dbReference>
<dbReference type="AlphaFoldDB" id="A0A0L0D563"/>
<organism evidence="3 4">
    <name type="scientific">Thecamonas trahens ATCC 50062</name>
    <dbReference type="NCBI Taxonomy" id="461836"/>
    <lineage>
        <taxon>Eukaryota</taxon>
        <taxon>Apusozoa</taxon>
        <taxon>Apusomonadida</taxon>
        <taxon>Apusomonadidae</taxon>
        <taxon>Thecamonas</taxon>
    </lineage>
</organism>
<dbReference type="RefSeq" id="XP_013759975.1">
    <property type="nucleotide sequence ID" value="XM_013904521.1"/>
</dbReference>
<dbReference type="GeneID" id="25563219"/>
<dbReference type="PANTHER" id="PTHR24193:SF121">
    <property type="entry name" value="ADA2A-CONTAINING COMPLEX COMPONENT 3, ISOFORM D"/>
    <property type="match status" value="1"/>
</dbReference>
<dbReference type="SUPFAM" id="SSF48403">
    <property type="entry name" value="Ankyrin repeat"/>
    <property type="match status" value="1"/>
</dbReference>
<evidence type="ECO:0000313" key="3">
    <source>
        <dbReference type="EMBL" id="KNC47206.1"/>
    </source>
</evidence>
<dbReference type="PANTHER" id="PTHR24193">
    <property type="entry name" value="ANKYRIN REPEAT PROTEIN"/>
    <property type="match status" value="1"/>
</dbReference>
<dbReference type="GO" id="GO:0045944">
    <property type="term" value="P:positive regulation of transcription by RNA polymerase II"/>
    <property type="evidence" value="ECO:0007669"/>
    <property type="project" value="TreeGrafter"/>
</dbReference>
<evidence type="ECO:0000256" key="2">
    <source>
        <dbReference type="ARBA" id="ARBA00023043"/>
    </source>
</evidence>
<dbReference type="SMART" id="SM00248">
    <property type="entry name" value="ANK"/>
    <property type="match status" value="4"/>
</dbReference>
<keyword evidence="2" id="KW-0040">ANK repeat</keyword>
<dbReference type="Gene3D" id="1.25.40.20">
    <property type="entry name" value="Ankyrin repeat-containing domain"/>
    <property type="match status" value="1"/>
</dbReference>
<sequence length="360" mass="37993">MAIVSPIEALPTELLWSIAFDARVLAPCEVLALSLSSRRMWARLLGDDGGKMRTRALMGGAWCTERQMWRAARHAVAACGDAIPLYAGWEAGECAAEYEFEEIDPCSNLIWHVLGEMFSMPGPGSAGDDRNEWLALMRELVKVPGFVRAESSHFDEDCSMMFWRHPLDYLAALGDVDAVELALAHSETDVHAHDHSAVRIACLYGHVDVAHRLLEAVPTGPCFDGGRVLATVATQASCELAAALLRAGTASASDLATAVEMAASGGNVAVLALLLDRDDVAISDDGGSALARAARNGMLAAVQMLLAHAHGAHISDLALGEAVASRRTAVVAALLADGRISVSPSMASTLAEVSPDTMLA</sequence>
<accession>A0A0L0D563</accession>
<keyword evidence="4" id="KW-1185">Reference proteome</keyword>
<dbReference type="GO" id="GO:0000976">
    <property type="term" value="F:transcription cis-regulatory region binding"/>
    <property type="evidence" value="ECO:0007669"/>
    <property type="project" value="TreeGrafter"/>
</dbReference>
<dbReference type="Proteomes" id="UP000054408">
    <property type="component" value="Unassembled WGS sequence"/>
</dbReference>
<proteinExistence type="predicted"/>
<keyword evidence="1" id="KW-0677">Repeat</keyword>
<evidence type="ECO:0000256" key="1">
    <source>
        <dbReference type="ARBA" id="ARBA00022737"/>
    </source>
</evidence>
<dbReference type="InterPro" id="IPR002110">
    <property type="entry name" value="Ankyrin_rpt"/>
</dbReference>
<protein>
    <submittedName>
        <fullName evidence="3">Uncharacterized protein</fullName>
    </submittedName>
</protein>
<dbReference type="EMBL" id="GL349445">
    <property type="protein sequence ID" value="KNC47206.1"/>
    <property type="molecule type" value="Genomic_DNA"/>
</dbReference>
<reference evidence="3 4" key="1">
    <citation type="submission" date="2010-05" db="EMBL/GenBank/DDBJ databases">
        <title>The Genome Sequence of Thecamonas trahens ATCC 50062.</title>
        <authorList>
            <consortium name="The Broad Institute Genome Sequencing Platform"/>
            <person name="Russ C."/>
            <person name="Cuomo C."/>
            <person name="Shea T."/>
            <person name="Young S.K."/>
            <person name="Zeng Q."/>
            <person name="Koehrsen M."/>
            <person name="Haas B."/>
            <person name="Borodovsky M."/>
            <person name="Guigo R."/>
            <person name="Alvarado L."/>
            <person name="Berlin A."/>
            <person name="Bochicchio J."/>
            <person name="Borenstein D."/>
            <person name="Chapman S."/>
            <person name="Chen Z."/>
            <person name="Freedman E."/>
            <person name="Gellesch M."/>
            <person name="Goldberg J."/>
            <person name="Griggs A."/>
            <person name="Gujja S."/>
            <person name="Heilman E."/>
            <person name="Heiman D."/>
            <person name="Hepburn T."/>
            <person name="Howarth C."/>
            <person name="Jen D."/>
            <person name="Larson L."/>
            <person name="Mehta T."/>
            <person name="Park D."/>
            <person name="Pearson M."/>
            <person name="Roberts A."/>
            <person name="Saif S."/>
            <person name="Shenoy N."/>
            <person name="Sisk P."/>
            <person name="Stolte C."/>
            <person name="Sykes S."/>
            <person name="Thomson T."/>
            <person name="Walk T."/>
            <person name="White J."/>
            <person name="Yandava C."/>
            <person name="Burger G."/>
            <person name="Gray M.W."/>
            <person name="Holland P.W.H."/>
            <person name="King N."/>
            <person name="Lang F.B.F."/>
            <person name="Roger A.J."/>
            <person name="Ruiz-Trillo I."/>
            <person name="Lander E."/>
            <person name="Nusbaum C."/>
        </authorList>
    </citation>
    <scope>NUCLEOTIDE SEQUENCE [LARGE SCALE GENOMIC DNA]</scope>
    <source>
        <strain evidence="3 4">ATCC 50062</strain>
    </source>
</reference>
<name>A0A0L0D563_THETB</name>
<dbReference type="InterPro" id="IPR050663">
    <property type="entry name" value="Ankyrin-SOCS_Box"/>
</dbReference>
<dbReference type="InterPro" id="IPR036770">
    <property type="entry name" value="Ankyrin_rpt-contain_sf"/>
</dbReference>